<keyword evidence="2" id="KW-0808">Transferase</keyword>
<dbReference type="Gene3D" id="2.70.160.11">
    <property type="entry name" value="Hnrnp arginine n-methyltransferase1"/>
    <property type="match status" value="1"/>
</dbReference>
<accession>A0AAV5MJI2</accession>
<keyword evidence="1" id="KW-0489">Methyltransferase</keyword>
<dbReference type="InterPro" id="IPR029063">
    <property type="entry name" value="SAM-dependent_MTases_sf"/>
</dbReference>
<dbReference type="InterPro" id="IPR055135">
    <property type="entry name" value="PRMT_dom"/>
</dbReference>
<comment type="caution">
    <text evidence="5">The sequence shown here is derived from an EMBL/GenBank/DDBJ whole genome shotgun (WGS) entry which is preliminary data.</text>
</comment>
<dbReference type="GO" id="GO:0016274">
    <property type="term" value="F:protein-arginine N-methyltransferase activity"/>
    <property type="evidence" value="ECO:0007669"/>
    <property type="project" value="InterPro"/>
</dbReference>
<dbReference type="PANTHER" id="PTHR11006">
    <property type="entry name" value="PROTEIN ARGININE N-METHYLTRANSFERASE"/>
    <property type="match status" value="1"/>
</dbReference>
<dbReference type="Proteomes" id="UP001054252">
    <property type="component" value="Unassembled WGS sequence"/>
</dbReference>
<dbReference type="SUPFAM" id="SSF53335">
    <property type="entry name" value="S-adenosyl-L-methionine-dependent methyltransferases"/>
    <property type="match status" value="1"/>
</dbReference>
<sequence>MPCLPTSAQTQMNSLISKTLIPSVSLRSKTHFTSIPNSLPNFNRATATRFMSSESAQRVFQLRLDPLTGNSEWVVIDDNEEGPESFKEPLLARTSYLDMLNDSPRNRAYRLAIEKTVTKPCHVLDIGAGTGFLSMMAARAMGLSDSTASLGSSKGMVTACESYLPMVKLMRKVLHRNGFIQLSDPFKIFEFDFWKRPNSHGKAELQIKATEDGCVHAVVSWWILQLDREGTVFYSTAPQWINSPINTGDQDWCDHWKQCVWFLPGKGVFISKRQEVLLEAIHTDTSISYNLKTLVPRSDIIQHDNKFEDFQLILPPERVAIYGDSNWRLSMLTALKNAVRSLSTPTMLVKT</sequence>
<proteinExistence type="predicted"/>
<evidence type="ECO:0000259" key="4">
    <source>
        <dbReference type="Pfam" id="PF22528"/>
    </source>
</evidence>
<dbReference type="PANTHER" id="PTHR11006:SF4">
    <property type="entry name" value="PROTEIN ARGININE N-METHYLTRANSFERASE 7"/>
    <property type="match status" value="1"/>
</dbReference>
<dbReference type="GO" id="GO:0032259">
    <property type="term" value="P:methylation"/>
    <property type="evidence" value="ECO:0007669"/>
    <property type="project" value="UniProtKB-KW"/>
</dbReference>
<evidence type="ECO:0000313" key="6">
    <source>
        <dbReference type="Proteomes" id="UP001054252"/>
    </source>
</evidence>
<evidence type="ECO:0000256" key="2">
    <source>
        <dbReference type="ARBA" id="ARBA00022679"/>
    </source>
</evidence>
<keyword evidence="6" id="KW-1185">Reference proteome</keyword>
<reference evidence="5 6" key="1">
    <citation type="journal article" date="2021" name="Commun. Biol.">
        <title>The genome of Shorea leprosula (Dipterocarpaceae) highlights the ecological relevance of drought in aseasonal tropical rainforests.</title>
        <authorList>
            <person name="Ng K.K.S."/>
            <person name="Kobayashi M.J."/>
            <person name="Fawcett J.A."/>
            <person name="Hatakeyama M."/>
            <person name="Paape T."/>
            <person name="Ng C.H."/>
            <person name="Ang C.C."/>
            <person name="Tnah L.H."/>
            <person name="Lee C.T."/>
            <person name="Nishiyama T."/>
            <person name="Sese J."/>
            <person name="O'Brien M.J."/>
            <person name="Copetti D."/>
            <person name="Mohd Noor M.I."/>
            <person name="Ong R.C."/>
            <person name="Putra M."/>
            <person name="Sireger I.Z."/>
            <person name="Indrioko S."/>
            <person name="Kosugi Y."/>
            <person name="Izuno A."/>
            <person name="Isagi Y."/>
            <person name="Lee S.L."/>
            <person name="Shimizu K.K."/>
        </authorList>
    </citation>
    <scope>NUCLEOTIDE SEQUENCE [LARGE SCALE GENOMIC DNA]</scope>
    <source>
        <strain evidence="5">214</strain>
    </source>
</reference>
<evidence type="ECO:0000313" key="5">
    <source>
        <dbReference type="EMBL" id="GKV50138.1"/>
    </source>
</evidence>
<evidence type="ECO:0000256" key="3">
    <source>
        <dbReference type="ARBA" id="ARBA00022691"/>
    </source>
</evidence>
<organism evidence="5 6">
    <name type="scientific">Rubroshorea leprosula</name>
    <dbReference type="NCBI Taxonomy" id="152421"/>
    <lineage>
        <taxon>Eukaryota</taxon>
        <taxon>Viridiplantae</taxon>
        <taxon>Streptophyta</taxon>
        <taxon>Embryophyta</taxon>
        <taxon>Tracheophyta</taxon>
        <taxon>Spermatophyta</taxon>
        <taxon>Magnoliopsida</taxon>
        <taxon>eudicotyledons</taxon>
        <taxon>Gunneridae</taxon>
        <taxon>Pentapetalae</taxon>
        <taxon>rosids</taxon>
        <taxon>malvids</taxon>
        <taxon>Malvales</taxon>
        <taxon>Dipterocarpaceae</taxon>
        <taxon>Rubroshorea</taxon>
    </lineage>
</organism>
<keyword evidence="3" id="KW-0949">S-adenosyl-L-methionine</keyword>
<dbReference type="GO" id="GO:0042054">
    <property type="term" value="F:histone methyltransferase activity"/>
    <property type="evidence" value="ECO:0007669"/>
    <property type="project" value="TreeGrafter"/>
</dbReference>
<protein>
    <recommendedName>
        <fullName evidence="4">Protein arginine N-methyltransferase domain-containing protein</fullName>
    </recommendedName>
</protein>
<dbReference type="EMBL" id="BPVZ01000343">
    <property type="protein sequence ID" value="GKV50138.1"/>
    <property type="molecule type" value="Genomic_DNA"/>
</dbReference>
<dbReference type="AlphaFoldDB" id="A0AAV5MJI2"/>
<dbReference type="Pfam" id="PF22528">
    <property type="entry name" value="PRMT_C"/>
    <property type="match status" value="1"/>
</dbReference>
<name>A0AAV5MJI2_9ROSI</name>
<feature type="domain" description="Protein arginine N-methyltransferase" evidence="4">
    <location>
        <begin position="182"/>
        <end position="280"/>
    </location>
</feature>
<evidence type="ECO:0000256" key="1">
    <source>
        <dbReference type="ARBA" id="ARBA00022603"/>
    </source>
</evidence>
<gene>
    <name evidence="5" type="ORF">SLEP1_g56850</name>
</gene>
<dbReference type="InterPro" id="IPR025799">
    <property type="entry name" value="Arg_MeTrfase"/>
</dbReference>